<dbReference type="EMBL" id="JAACFV010000233">
    <property type="protein sequence ID" value="KAF7502627.1"/>
    <property type="molecule type" value="Genomic_DNA"/>
</dbReference>
<keyword evidence="3" id="KW-1185">Reference proteome</keyword>
<name>A0A8H7A8J9_9EURO</name>
<feature type="compositionally biased region" description="Basic and acidic residues" evidence="1">
    <location>
        <begin position="29"/>
        <end position="40"/>
    </location>
</feature>
<feature type="compositionally biased region" description="Basic and acidic residues" evidence="1">
    <location>
        <begin position="503"/>
        <end position="517"/>
    </location>
</feature>
<evidence type="ECO:0000313" key="2">
    <source>
        <dbReference type="EMBL" id="KAF7502627.1"/>
    </source>
</evidence>
<feature type="region of interest" description="Disordered" evidence="1">
    <location>
        <begin position="554"/>
        <end position="577"/>
    </location>
</feature>
<dbReference type="Proteomes" id="UP000606974">
    <property type="component" value="Unassembled WGS sequence"/>
</dbReference>
<feature type="compositionally biased region" description="Polar residues" evidence="1">
    <location>
        <begin position="41"/>
        <end position="51"/>
    </location>
</feature>
<feature type="compositionally biased region" description="Basic and acidic residues" evidence="1">
    <location>
        <begin position="561"/>
        <end position="577"/>
    </location>
</feature>
<dbReference type="OrthoDB" id="4159529at2759"/>
<comment type="caution">
    <text evidence="2">The sequence shown here is derived from an EMBL/GenBank/DDBJ whole genome shotgun (WGS) entry which is preliminary data.</text>
</comment>
<accession>A0A8H7A8J9</accession>
<feature type="region of interest" description="Disordered" evidence="1">
    <location>
        <begin position="168"/>
        <end position="517"/>
    </location>
</feature>
<sequence length="577" mass="66728">MAGLPRDDNYLDQFSPHFEDVRDDFARLGVNDKKEKDRTFQSRPKVSSAHPSGTPMHYKYYVFTRTENWKVADKVEIIAPQEELERKVAKGKKTNSVLEAMKNMSGDRRAQINRLLAEKNLANEHGDAEWQCVLIESPSPRNRRVHGKIIREHLKMDVIIAQHILPDERKASSPRSSKSFVGKISDINEPLKPEGKSKEKSMDKPSQAGKEAKSGKEDYNDPFARVRLFNEEGRPLDKNGPIPEYLPQQIPQQQQQQLPQQIPQHHFFNQGMGQPGGPPRAQHVGPSQPTGPAANPVFGDPFSLPTPASKLPNGIEIMNDPHPPQNDASGIFPVQNLPPREQFGKSPNQPVIMQEPPKRGHHHKQGSVYDSSSRGSDDECFLFEDDERSSHTSYGDDHERLPVKKGEKAYREHRRGLSYPIEPPRRIEARRRESRYSGGREQVETIVPRPRRRHSSRERCEQVRYVEPRRLEYGPRSPTLTPISNSSYSPPRRPPGLPYPDELLDRERDDRERERRAEEYMRMDALREREEAVRRRERELNDREFLDRSGVKLGRRFSGHGRYDRYDRYDGYDGYDR</sequence>
<feature type="compositionally biased region" description="Basic and acidic residues" evidence="1">
    <location>
        <begin position="388"/>
        <end position="410"/>
    </location>
</feature>
<evidence type="ECO:0000313" key="3">
    <source>
        <dbReference type="Proteomes" id="UP000606974"/>
    </source>
</evidence>
<dbReference type="AlphaFoldDB" id="A0A8H7A8J9"/>
<evidence type="ECO:0000256" key="1">
    <source>
        <dbReference type="SAM" id="MobiDB-lite"/>
    </source>
</evidence>
<organism evidence="2 3">
    <name type="scientific">Endocarpon pusillum</name>
    <dbReference type="NCBI Taxonomy" id="364733"/>
    <lineage>
        <taxon>Eukaryota</taxon>
        <taxon>Fungi</taxon>
        <taxon>Dikarya</taxon>
        <taxon>Ascomycota</taxon>
        <taxon>Pezizomycotina</taxon>
        <taxon>Eurotiomycetes</taxon>
        <taxon>Chaetothyriomycetidae</taxon>
        <taxon>Verrucariales</taxon>
        <taxon>Verrucariaceae</taxon>
        <taxon>Endocarpon</taxon>
    </lineage>
</organism>
<gene>
    <name evidence="2" type="ORF">GJ744_005421</name>
</gene>
<feature type="compositionally biased region" description="Basic and acidic residues" evidence="1">
    <location>
        <begin position="228"/>
        <end position="237"/>
    </location>
</feature>
<reference evidence="2" key="1">
    <citation type="submission" date="2020-02" db="EMBL/GenBank/DDBJ databases">
        <authorList>
            <person name="Palmer J.M."/>
        </authorList>
    </citation>
    <scope>NUCLEOTIDE SEQUENCE</scope>
    <source>
        <strain evidence="2">EPUS1.4</strain>
        <tissue evidence="2">Thallus</tissue>
    </source>
</reference>
<feature type="region of interest" description="Disordered" evidence="1">
    <location>
        <begin position="29"/>
        <end position="51"/>
    </location>
</feature>
<feature type="compositionally biased region" description="Basic and acidic residues" evidence="1">
    <location>
        <begin position="457"/>
        <end position="473"/>
    </location>
</feature>
<feature type="compositionally biased region" description="Acidic residues" evidence="1">
    <location>
        <begin position="378"/>
        <end position="387"/>
    </location>
</feature>
<feature type="compositionally biased region" description="Basic and acidic residues" evidence="1">
    <location>
        <begin position="189"/>
        <end position="203"/>
    </location>
</feature>
<protein>
    <submittedName>
        <fullName evidence="2">Uncharacterized protein</fullName>
    </submittedName>
</protein>
<feature type="compositionally biased region" description="Basic and acidic residues" evidence="1">
    <location>
        <begin position="423"/>
        <end position="435"/>
    </location>
</feature>
<feature type="compositionally biased region" description="Basic and acidic residues" evidence="1">
    <location>
        <begin position="210"/>
        <end position="219"/>
    </location>
</feature>
<proteinExistence type="predicted"/>
<feature type="compositionally biased region" description="Low complexity" evidence="1">
    <location>
        <begin position="246"/>
        <end position="264"/>
    </location>
</feature>